<evidence type="ECO:0008006" key="4">
    <source>
        <dbReference type="Google" id="ProtNLM"/>
    </source>
</evidence>
<dbReference type="EMBL" id="KL198005">
    <property type="protein sequence ID" value="KDQ32169.1"/>
    <property type="molecule type" value="Genomic_DNA"/>
</dbReference>
<proteinExistence type="predicted"/>
<dbReference type="InterPro" id="IPR008914">
    <property type="entry name" value="PEBP"/>
</dbReference>
<feature type="signal peptide" evidence="1">
    <location>
        <begin position="1"/>
        <end position="22"/>
    </location>
</feature>
<dbReference type="OrthoDB" id="2506647at2759"/>
<dbReference type="SUPFAM" id="SSF49777">
    <property type="entry name" value="PEBP-like"/>
    <property type="match status" value="1"/>
</dbReference>
<dbReference type="Pfam" id="PF01161">
    <property type="entry name" value="PBP"/>
    <property type="match status" value="1"/>
</dbReference>
<dbReference type="InterPro" id="IPR035810">
    <property type="entry name" value="PEBP_euk"/>
</dbReference>
<dbReference type="InParanoid" id="A0A067NW59"/>
<evidence type="ECO:0000313" key="2">
    <source>
        <dbReference type="EMBL" id="KDQ32169.1"/>
    </source>
</evidence>
<accession>A0A067NW59</accession>
<organism evidence="2 3">
    <name type="scientific">Pleurotus ostreatus (strain PC15)</name>
    <name type="common">Oyster mushroom</name>
    <dbReference type="NCBI Taxonomy" id="1137138"/>
    <lineage>
        <taxon>Eukaryota</taxon>
        <taxon>Fungi</taxon>
        <taxon>Dikarya</taxon>
        <taxon>Basidiomycota</taxon>
        <taxon>Agaricomycotina</taxon>
        <taxon>Agaricomycetes</taxon>
        <taxon>Agaricomycetidae</taxon>
        <taxon>Agaricales</taxon>
        <taxon>Pleurotineae</taxon>
        <taxon>Pleurotaceae</taxon>
        <taxon>Pleurotus</taxon>
    </lineage>
</organism>
<name>A0A067NW59_PLEO1</name>
<gene>
    <name evidence="2" type="ORF">PLEOSDRAFT_1100678</name>
</gene>
<sequence length="285" mass="28699">MMFSTFASKTLLPVALAAFAAALSGTSNTNPPSYVSGEVLKLQAIQAHFKNAGIVPDGLPSFDPKAELVANYAGESCSTSPGQSLTRAQVASAPTFTVTPGSGSLSGTYTLAMVDFGPVGSDQSKGVTRHWLVNGLTITNSAFSNTSAVAITQYAGPAPPAGSGPHRYAFLLWEQPSTFTAPAAFSQPNMGVSTFDVNAYATDAKLGAVIAGNYITVEEGTATVTPSPTAAVETSTLPAASVPTISIRASATPLGSGNGAHALSAQGAGTYGLLALGAIVFTVFA</sequence>
<keyword evidence="1" id="KW-0732">Signal</keyword>
<dbReference type="CDD" id="cd00866">
    <property type="entry name" value="PEBP_euk"/>
    <property type="match status" value="1"/>
</dbReference>
<reference evidence="3" key="1">
    <citation type="journal article" date="2014" name="Proc. Natl. Acad. Sci. U.S.A.">
        <title>Extensive sampling of basidiomycete genomes demonstrates inadequacy of the white-rot/brown-rot paradigm for wood decay fungi.</title>
        <authorList>
            <person name="Riley R."/>
            <person name="Salamov A.A."/>
            <person name="Brown D.W."/>
            <person name="Nagy L.G."/>
            <person name="Floudas D."/>
            <person name="Held B.W."/>
            <person name="Levasseur A."/>
            <person name="Lombard V."/>
            <person name="Morin E."/>
            <person name="Otillar R."/>
            <person name="Lindquist E.A."/>
            <person name="Sun H."/>
            <person name="LaButti K.M."/>
            <person name="Schmutz J."/>
            <person name="Jabbour D."/>
            <person name="Luo H."/>
            <person name="Baker S.E."/>
            <person name="Pisabarro A.G."/>
            <person name="Walton J.D."/>
            <person name="Blanchette R.A."/>
            <person name="Henrissat B."/>
            <person name="Martin F."/>
            <person name="Cullen D."/>
            <person name="Hibbett D.S."/>
            <person name="Grigoriev I.V."/>
        </authorList>
    </citation>
    <scope>NUCLEOTIDE SEQUENCE [LARGE SCALE GENOMIC DNA]</scope>
    <source>
        <strain evidence="3">PC15</strain>
    </source>
</reference>
<dbReference type="Proteomes" id="UP000027073">
    <property type="component" value="Unassembled WGS sequence"/>
</dbReference>
<evidence type="ECO:0000313" key="3">
    <source>
        <dbReference type="Proteomes" id="UP000027073"/>
    </source>
</evidence>
<dbReference type="Gene3D" id="3.90.280.10">
    <property type="entry name" value="PEBP-like"/>
    <property type="match status" value="1"/>
</dbReference>
<dbReference type="STRING" id="1137138.A0A067NW59"/>
<evidence type="ECO:0000256" key="1">
    <source>
        <dbReference type="SAM" id="SignalP"/>
    </source>
</evidence>
<dbReference type="VEuPathDB" id="FungiDB:PLEOSDRAFT_1100678"/>
<dbReference type="PANTHER" id="PTHR11362:SF140">
    <property type="entry name" value="PEBP-LIKE PROTEIN"/>
    <property type="match status" value="1"/>
</dbReference>
<feature type="chain" id="PRO_5001647026" description="PEBP-like protein" evidence="1">
    <location>
        <begin position="23"/>
        <end position="285"/>
    </location>
</feature>
<dbReference type="PANTHER" id="PTHR11362">
    <property type="entry name" value="PHOSPHATIDYLETHANOLAMINE-BINDING PROTEIN"/>
    <property type="match status" value="1"/>
</dbReference>
<dbReference type="HOGENOM" id="CLU_043994_2_1_1"/>
<protein>
    <recommendedName>
        <fullName evidence="4">PEBP-like protein</fullName>
    </recommendedName>
</protein>
<dbReference type="AlphaFoldDB" id="A0A067NW59"/>
<dbReference type="InterPro" id="IPR036610">
    <property type="entry name" value="PEBP-like_sf"/>
</dbReference>